<protein>
    <recommendedName>
        <fullName evidence="2">DUF1279 domain-containing protein</fullName>
    </recommendedName>
</protein>
<keyword evidence="1" id="KW-0472">Membrane</keyword>
<feature type="transmembrane region" description="Helical" evidence="1">
    <location>
        <begin position="87"/>
        <end position="110"/>
    </location>
</feature>
<dbReference type="EMBL" id="JABEBT010000038">
    <property type="protein sequence ID" value="KAF7635761.1"/>
    <property type="molecule type" value="Genomic_DNA"/>
</dbReference>
<keyword evidence="1" id="KW-0812">Transmembrane</keyword>
<evidence type="ECO:0000256" key="1">
    <source>
        <dbReference type="SAM" id="Phobius"/>
    </source>
</evidence>
<proteinExistence type="predicted"/>
<dbReference type="Pfam" id="PF06916">
    <property type="entry name" value="FAM210A-B_dom"/>
    <property type="match status" value="1"/>
</dbReference>
<accession>A0A8S9ZQQ8</accession>
<sequence length="112" mass="13591">MSTLLAVITCRPSFFSFCQARQFSILRRSTQLVGVLTRHKEYKFIHTEHVRVRLRRSERLKQKLEDERDEQMPSGLYNKLKYYLKRYWYIAIPVHSILCVCWFGMFYLAVHL</sequence>
<comment type="caution">
    <text evidence="3">The sequence shown here is derived from an EMBL/GenBank/DDBJ whole genome shotgun (WGS) entry which is preliminary data.</text>
</comment>
<evidence type="ECO:0000313" key="3">
    <source>
        <dbReference type="EMBL" id="KAF7635761.1"/>
    </source>
</evidence>
<dbReference type="InterPro" id="IPR009688">
    <property type="entry name" value="FAM210A/B-like_dom"/>
</dbReference>
<feature type="domain" description="DUF1279" evidence="2">
    <location>
        <begin position="79"/>
        <end position="111"/>
    </location>
</feature>
<dbReference type="AlphaFoldDB" id="A0A8S9ZQQ8"/>
<evidence type="ECO:0000259" key="2">
    <source>
        <dbReference type="Pfam" id="PF06916"/>
    </source>
</evidence>
<gene>
    <name evidence="3" type="ORF">Mgra_00004853</name>
</gene>
<name>A0A8S9ZQQ8_9BILA</name>
<keyword evidence="4" id="KW-1185">Reference proteome</keyword>
<reference evidence="3" key="1">
    <citation type="journal article" date="2020" name="Ecol. Evol.">
        <title>Genome structure and content of the rice root-knot nematode (Meloidogyne graminicola).</title>
        <authorList>
            <person name="Phan N.T."/>
            <person name="Danchin E.G.J."/>
            <person name="Klopp C."/>
            <person name="Perfus-Barbeoch L."/>
            <person name="Kozlowski D.K."/>
            <person name="Koutsovoulos G.D."/>
            <person name="Lopez-Roques C."/>
            <person name="Bouchez O."/>
            <person name="Zahm M."/>
            <person name="Besnard G."/>
            <person name="Bellafiore S."/>
        </authorList>
    </citation>
    <scope>NUCLEOTIDE SEQUENCE</scope>
    <source>
        <strain evidence="3">VN-18</strain>
    </source>
</reference>
<dbReference type="Proteomes" id="UP000605970">
    <property type="component" value="Unassembled WGS sequence"/>
</dbReference>
<organism evidence="3 4">
    <name type="scientific">Meloidogyne graminicola</name>
    <dbReference type="NCBI Taxonomy" id="189291"/>
    <lineage>
        <taxon>Eukaryota</taxon>
        <taxon>Metazoa</taxon>
        <taxon>Ecdysozoa</taxon>
        <taxon>Nematoda</taxon>
        <taxon>Chromadorea</taxon>
        <taxon>Rhabditida</taxon>
        <taxon>Tylenchina</taxon>
        <taxon>Tylenchomorpha</taxon>
        <taxon>Tylenchoidea</taxon>
        <taxon>Meloidogynidae</taxon>
        <taxon>Meloidogyninae</taxon>
        <taxon>Meloidogyne</taxon>
    </lineage>
</organism>
<evidence type="ECO:0000313" key="4">
    <source>
        <dbReference type="Proteomes" id="UP000605970"/>
    </source>
</evidence>
<keyword evidence="1" id="KW-1133">Transmembrane helix</keyword>